<reference evidence="1" key="2">
    <citation type="journal article" date="2015" name="Data Brief">
        <title>Shoot transcriptome of the giant reed, Arundo donax.</title>
        <authorList>
            <person name="Barrero R.A."/>
            <person name="Guerrero F.D."/>
            <person name="Moolhuijzen P."/>
            <person name="Goolsby J.A."/>
            <person name="Tidwell J."/>
            <person name="Bellgard S.E."/>
            <person name="Bellgard M.I."/>
        </authorList>
    </citation>
    <scope>NUCLEOTIDE SEQUENCE</scope>
    <source>
        <tissue evidence="1">Shoot tissue taken approximately 20 cm above the soil surface</tissue>
    </source>
</reference>
<dbReference type="AlphaFoldDB" id="A0A0A9B5N5"/>
<sequence length="44" mass="4924">MNHDSDIYLISKYSIVTSRKVPSGIIGSFTREKEHSLAAQIDQS</sequence>
<protein>
    <submittedName>
        <fullName evidence="1">Uncharacterized protein</fullName>
    </submittedName>
</protein>
<organism evidence="1">
    <name type="scientific">Arundo donax</name>
    <name type="common">Giant reed</name>
    <name type="synonym">Donax arundinaceus</name>
    <dbReference type="NCBI Taxonomy" id="35708"/>
    <lineage>
        <taxon>Eukaryota</taxon>
        <taxon>Viridiplantae</taxon>
        <taxon>Streptophyta</taxon>
        <taxon>Embryophyta</taxon>
        <taxon>Tracheophyta</taxon>
        <taxon>Spermatophyta</taxon>
        <taxon>Magnoliopsida</taxon>
        <taxon>Liliopsida</taxon>
        <taxon>Poales</taxon>
        <taxon>Poaceae</taxon>
        <taxon>PACMAD clade</taxon>
        <taxon>Arundinoideae</taxon>
        <taxon>Arundineae</taxon>
        <taxon>Arundo</taxon>
    </lineage>
</organism>
<evidence type="ECO:0000313" key="1">
    <source>
        <dbReference type="EMBL" id="JAD59329.1"/>
    </source>
</evidence>
<proteinExistence type="predicted"/>
<dbReference type="EMBL" id="GBRH01238566">
    <property type="protein sequence ID" value="JAD59329.1"/>
    <property type="molecule type" value="Transcribed_RNA"/>
</dbReference>
<accession>A0A0A9B5N5</accession>
<name>A0A0A9B5N5_ARUDO</name>
<reference evidence="1" key="1">
    <citation type="submission" date="2014-09" db="EMBL/GenBank/DDBJ databases">
        <authorList>
            <person name="Magalhaes I.L.F."/>
            <person name="Oliveira U."/>
            <person name="Santos F.R."/>
            <person name="Vidigal T.H.D.A."/>
            <person name="Brescovit A.D."/>
            <person name="Santos A.J."/>
        </authorList>
    </citation>
    <scope>NUCLEOTIDE SEQUENCE</scope>
    <source>
        <tissue evidence="1">Shoot tissue taken approximately 20 cm above the soil surface</tissue>
    </source>
</reference>